<dbReference type="Pfam" id="PF00534">
    <property type="entry name" value="Glycos_transf_1"/>
    <property type="match status" value="1"/>
</dbReference>
<reference evidence="6 7" key="1">
    <citation type="submission" date="2017-02" db="EMBL/GenBank/DDBJ databases">
        <authorList>
            <person name="Peterson S.W."/>
        </authorList>
    </citation>
    <scope>NUCLEOTIDE SEQUENCE [LARGE SCALE GENOMIC DNA]</scope>
    <source>
        <strain evidence="6 7">B Ar 00.02</strain>
    </source>
</reference>
<dbReference type="EMBL" id="FUHW01000011">
    <property type="protein sequence ID" value="SJM50359.1"/>
    <property type="molecule type" value="Genomic_DNA"/>
</dbReference>
<dbReference type="SUPFAM" id="SSF53756">
    <property type="entry name" value="UDP-Glycosyltransferase/glycogen phosphorylase"/>
    <property type="match status" value="1"/>
</dbReference>
<dbReference type="Gene3D" id="3.40.50.2000">
    <property type="entry name" value="Glycogen Phosphorylase B"/>
    <property type="match status" value="2"/>
</dbReference>
<keyword evidence="2" id="KW-0328">Glycosyltransferase</keyword>
<proteinExistence type="predicted"/>
<gene>
    <name evidence="6" type="ORF">FM101_02015</name>
</gene>
<keyword evidence="3 6" id="KW-0808">Transferase</keyword>
<dbReference type="RefSeq" id="WP_241895185.1">
    <property type="nucleotide sequence ID" value="NZ_FUHW01000011.1"/>
</dbReference>
<accession>A0A1R4F362</accession>
<dbReference type="Proteomes" id="UP000195913">
    <property type="component" value="Unassembled WGS sequence"/>
</dbReference>
<sequence length="406" mass="44568">MERTLHIVMFTDQHPETLGGMQTSVQLQRKYLERAGHRVTIVAPALRGRASDTDAHVLTLPSVALGPGEYGMTLPTARTIRTLVSRLRARGPVDLHHVQADFWGAAIGYAAAERLGVPVVHTMHNHLQAGLKATMPLPGLFQRGFGLMQKRVLHTGEPPAGDAWTYLRGFASRAGAVTAPSTHFAELLKEHGVCSRLEVIPTGLDDDVAQRLLEEPRLESTRERPRLVWIGRFSAEKRLIPFLRAVAASGIRADVHIFGDGAERQRAERIAADITASTITFRGRVPYALMLSELRHSDALVQTSQGFETQGMTVYEAAALGTPAVLSDHRIAADLPRQLLWLTDDDTVEGLARTLRRATADLLHGSREPLEAAEAGKLLQSRQTELMLGVYGRVLDDSPPRERATE</sequence>
<dbReference type="Pfam" id="PF13439">
    <property type="entry name" value="Glyco_transf_4"/>
    <property type="match status" value="1"/>
</dbReference>
<keyword evidence="7" id="KW-1185">Reference proteome</keyword>
<evidence type="ECO:0000256" key="2">
    <source>
        <dbReference type="ARBA" id="ARBA00022676"/>
    </source>
</evidence>
<dbReference type="InterPro" id="IPR050194">
    <property type="entry name" value="Glycosyltransferase_grp1"/>
</dbReference>
<protein>
    <recommendedName>
        <fullName evidence="1">D-inositol 3-phosphate glycosyltransferase</fullName>
    </recommendedName>
</protein>
<dbReference type="GO" id="GO:0016757">
    <property type="term" value="F:glycosyltransferase activity"/>
    <property type="evidence" value="ECO:0007669"/>
    <property type="project" value="UniProtKB-KW"/>
</dbReference>
<name>A0A1R4F362_9MICC</name>
<organism evidence="6 7">
    <name type="scientific">Arthrobacter rhombi</name>
    <dbReference type="NCBI Taxonomy" id="71253"/>
    <lineage>
        <taxon>Bacteria</taxon>
        <taxon>Bacillati</taxon>
        <taxon>Actinomycetota</taxon>
        <taxon>Actinomycetes</taxon>
        <taxon>Micrococcales</taxon>
        <taxon>Micrococcaceae</taxon>
        <taxon>Arthrobacter</taxon>
    </lineage>
</organism>
<feature type="domain" description="Glycosyl transferase family 1" evidence="4">
    <location>
        <begin position="220"/>
        <end position="361"/>
    </location>
</feature>
<evidence type="ECO:0000256" key="1">
    <source>
        <dbReference type="ARBA" id="ARBA00021292"/>
    </source>
</evidence>
<dbReference type="GO" id="GO:1901137">
    <property type="term" value="P:carbohydrate derivative biosynthetic process"/>
    <property type="evidence" value="ECO:0007669"/>
    <property type="project" value="UniProtKB-ARBA"/>
</dbReference>
<evidence type="ECO:0000313" key="7">
    <source>
        <dbReference type="Proteomes" id="UP000195913"/>
    </source>
</evidence>
<evidence type="ECO:0000259" key="5">
    <source>
        <dbReference type="Pfam" id="PF13439"/>
    </source>
</evidence>
<evidence type="ECO:0000256" key="3">
    <source>
        <dbReference type="ARBA" id="ARBA00022679"/>
    </source>
</evidence>
<evidence type="ECO:0000313" key="6">
    <source>
        <dbReference type="EMBL" id="SJM50359.1"/>
    </source>
</evidence>
<dbReference type="InterPro" id="IPR001296">
    <property type="entry name" value="Glyco_trans_1"/>
</dbReference>
<dbReference type="PANTHER" id="PTHR45947:SF3">
    <property type="entry name" value="SULFOQUINOVOSYL TRANSFERASE SQD2"/>
    <property type="match status" value="1"/>
</dbReference>
<dbReference type="InterPro" id="IPR028098">
    <property type="entry name" value="Glyco_trans_4-like_N"/>
</dbReference>
<dbReference type="AlphaFoldDB" id="A0A1R4F362"/>
<dbReference type="PANTHER" id="PTHR45947">
    <property type="entry name" value="SULFOQUINOVOSYL TRANSFERASE SQD2"/>
    <property type="match status" value="1"/>
</dbReference>
<feature type="domain" description="Glycosyltransferase subfamily 4-like N-terminal" evidence="5">
    <location>
        <begin position="19"/>
        <end position="207"/>
    </location>
</feature>
<evidence type="ECO:0000259" key="4">
    <source>
        <dbReference type="Pfam" id="PF00534"/>
    </source>
</evidence>